<proteinExistence type="predicted"/>
<feature type="region of interest" description="Disordered" evidence="1">
    <location>
        <begin position="1323"/>
        <end position="1375"/>
    </location>
</feature>
<gene>
    <name evidence="2" type="ORF">F2Q69_00038376</name>
</gene>
<dbReference type="EMBL" id="QGKX02000004">
    <property type="protein sequence ID" value="KAF3599406.1"/>
    <property type="molecule type" value="Genomic_DNA"/>
</dbReference>
<feature type="region of interest" description="Disordered" evidence="1">
    <location>
        <begin position="1"/>
        <end position="74"/>
    </location>
</feature>
<reference evidence="2" key="1">
    <citation type="submission" date="2019-12" db="EMBL/GenBank/DDBJ databases">
        <title>Genome sequencing and annotation of Brassica cretica.</title>
        <authorList>
            <person name="Studholme D.J."/>
            <person name="Sarris P."/>
        </authorList>
    </citation>
    <scope>NUCLEOTIDE SEQUENCE</scope>
    <source>
        <strain evidence="2">PFS-109/04</strain>
        <tissue evidence="2">Leaf</tissue>
    </source>
</reference>
<evidence type="ECO:0000256" key="1">
    <source>
        <dbReference type="SAM" id="MobiDB-lite"/>
    </source>
</evidence>
<protein>
    <submittedName>
        <fullName evidence="2">Uncharacterized protein</fullName>
    </submittedName>
</protein>
<sequence>MPKIDVARLNALRPKPKPSEQPPEPVRTPSDDGDDPMEEDRVSTGRTLRRRKEKVAKHLKRGANEKEKKNFQKRTISGRINDAGIIATCHCGTEYESDYSESIDTLPVTSIDTNHTKSTDADKEKSVDKYPDEWENDYYNPTIDAYTRQNMHTDEYDEDFEEERAIEINDAGIIAACHYGTEYESDYSESIDTLQVTSIDTNHTKSTDADKEKSVDTYPDEWENDYYNPTIDAYTRKNMHTDEYDEDFEEERAIEYKAILDEEEKLLNHSSWKRNAPSRASTDTAYNKSVDTDFNRVRDGDYSIGSWADEHHHESFVVETVTYTPGVDKLQDSFTDEELLNMQKRDDTDQIQAEAAWERTRSIDTHHQKSIDKLPQQSIDKLPQQSIDTNNTTSINNHPIPKTTISEKDKLDNQYLTPDEFDIFRDPNGYTKAIDGGTLHTTKEFYDTAGGIENSFKQRSRHSTYPSINIDVPTVARQPEFSKRAYDLYGNRKFYWEEKDEYGVYRDVDEHTIIVHTKDIRRLLERTSRDEPAYICLPEHASSFTQTKLVPEIYTKDEINEMFYGVCGIIAACHCGTEYESDYSESIDTHPVTSIDTNHTKSTDADKEKSVDTYQDEWKNDYYNPTIDAYTRQNMHTDEYDEDFEEERAIEYKAILDDEDKILHHSSWKRNAPSFDMTSLPSIDPQPQQRCRKRASTDTAYYKSFDTDFNRVRDGDYSIGSWADEHHHESFAVETITYTPGAYKLQDSFTDEELLNMQKRDETDQRNCSTCKSAMKQIRFKQKLLGKELDRSTLTTKEFYGTAGGIENSFKQRYRHTTHPSINIDVPTVARQPEFSKRAYDLYGNRKFYWEEKDEYGVYRDDREFARDIDGHSCHCGIEYESDYSESIDTHPVTSTDTNHTKSTDTDKEKSVDTYLDEWENDYYNPTIDAYTRQNMHTDEYYEDFEEEQAIEYRAILDEEAKLLHHSSWKRNAPSFDMTSLPSIATQPQQRCRKRASTDIAYYKSVDTDFNRVRDGYYSIGSWADEHHHESFAVETVTYTPGSDKLQDSFTDEELLNMQKRDDTDQIQAEAAWERTRSIDNRHQKTIDKLPQQLIDTNNTTSIDNHPIPKTTLSEKDKLDNQYLTPDEFGIFRDPNSYAKAIDGRTLHVSREDIADILQTANGADNLFMHQRSNREQKTTKEFYDTAGGIENSFKQRSRHTTYPSINIDVPTVARQPEFGKRAYDHYGNMKFYSEEKDESGVYRDDREFSRDLDGRTIPTKLVPEIYTKDEINEMFYGVYDEHEKNKEAFHMKLDGVYYPLNDRISWLTTCMEEMKQDIAKIQNATDVARPPSIDRRQPQSIDSRQSPSIDRHHHASIDNRLAARSTPIRHAHTQ</sequence>
<feature type="region of interest" description="Disordered" evidence="1">
    <location>
        <begin position="384"/>
        <end position="411"/>
    </location>
</feature>
<accession>A0A8S9SD18</accession>
<comment type="caution">
    <text evidence="2">The sequence shown here is derived from an EMBL/GenBank/DDBJ whole genome shotgun (WGS) entry which is preliminary data.</text>
</comment>
<feature type="compositionally biased region" description="Low complexity" evidence="1">
    <location>
        <begin position="386"/>
        <end position="397"/>
    </location>
</feature>
<evidence type="ECO:0000313" key="3">
    <source>
        <dbReference type="Proteomes" id="UP000712600"/>
    </source>
</evidence>
<feature type="compositionally biased region" description="Basic residues" evidence="1">
    <location>
        <begin position="47"/>
        <end position="61"/>
    </location>
</feature>
<name>A0A8S9SD18_BRACR</name>
<feature type="compositionally biased region" description="Polar residues" evidence="1">
    <location>
        <begin position="1339"/>
        <end position="1349"/>
    </location>
</feature>
<dbReference type="Proteomes" id="UP000712600">
    <property type="component" value="Unassembled WGS sequence"/>
</dbReference>
<organism evidence="2 3">
    <name type="scientific">Brassica cretica</name>
    <name type="common">Mustard</name>
    <dbReference type="NCBI Taxonomy" id="69181"/>
    <lineage>
        <taxon>Eukaryota</taxon>
        <taxon>Viridiplantae</taxon>
        <taxon>Streptophyta</taxon>
        <taxon>Embryophyta</taxon>
        <taxon>Tracheophyta</taxon>
        <taxon>Spermatophyta</taxon>
        <taxon>Magnoliopsida</taxon>
        <taxon>eudicotyledons</taxon>
        <taxon>Gunneridae</taxon>
        <taxon>Pentapetalae</taxon>
        <taxon>rosids</taxon>
        <taxon>malvids</taxon>
        <taxon>Brassicales</taxon>
        <taxon>Brassicaceae</taxon>
        <taxon>Brassiceae</taxon>
        <taxon>Brassica</taxon>
    </lineage>
</organism>
<evidence type="ECO:0000313" key="2">
    <source>
        <dbReference type="EMBL" id="KAF3599406.1"/>
    </source>
</evidence>